<dbReference type="eggNOG" id="ENOG5032Y20">
    <property type="taxonomic scope" value="Bacteria"/>
</dbReference>
<dbReference type="RefSeq" id="WP_013019853.1">
    <property type="nucleotide sequence ID" value="NC_013947.1"/>
</dbReference>
<dbReference type="Pfam" id="PF26572">
    <property type="entry name" value="DUF8185"/>
    <property type="match status" value="1"/>
</dbReference>
<proteinExistence type="predicted"/>
<reference evidence="3 4" key="1">
    <citation type="journal article" date="2009" name="Stand. Genomic Sci.">
        <title>Complete genome sequence of Stackebrandtia nassauensis type strain (LLR-40K-21).</title>
        <authorList>
            <person name="Munk C."/>
            <person name="Lapidus A."/>
            <person name="Copeland A."/>
            <person name="Jando M."/>
            <person name="Mayilraj S."/>
            <person name="Glavina Del Rio T."/>
            <person name="Nolan M."/>
            <person name="Chen F."/>
            <person name="Lucas S."/>
            <person name="Tice H."/>
            <person name="Cheng J.F."/>
            <person name="Han C."/>
            <person name="Detter J.C."/>
            <person name="Bruce D."/>
            <person name="Goodwin L."/>
            <person name="Chain P."/>
            <person name="Pitluck S."/>
            <person name="Goker M."/>
            <person name="Ovchinikova G."/>
            <person name="Pati A."/>
            <person name="Ivanova N."/>
            <person name="Mavromatis K."/>
            <person name="Chen A."/>
            <person name="Palaniappan K."/>
            <person name="Land M."/>
            <person name="Hauser L."/>
            <person name="Chang Y.J."/>
            <person name="Jeffries C.D."/>
            <person name="Bristow J."/>
            <person name="Eisen J.A."/>
            <person name="Markowitz V."/>
            <person name="Hugenholtz P."/>
            <person name="Kyrpides N.C."/>
            <person name="Klenk H.P."/>
        </authorList>
    </citation>
    <scope>NUCLEOTIDE SEQUENCE [LARGE SCALE GENOMIC DNA]</scope>
    <source>
        <strain evidence="4">DSM 44728 / CIP 108903 / NRRL B-16338 / NBRC 102104 / LLR-40K-21</strain>
    </source>
</reference>
<name>D3Q6N9_STANL</name>
<evidence type="ECO:0000313" key="3">
    <source>
        <dbReference type="EMBL" id="ADD44282.1"/>
    </source>
</evidence>
<dbReference type="AlphaFoldDB" id="D3Q6N9"/>
<keyword evidence="4" id="KW-1185">Reference proteome</keyword>
<evidence type="ECO:0000313" key="4">
    <source>
        <dbReference type="Proteomes" id="UP000000844"/>
    </source>
</evidence>
<dbReference type="STRING" id="446470.Snas_4639"/>
<dbReference type="Pfam" id="PF26035">
    <property type="entry name" value="DUF8010"/>
    <property type="match status" value="1"/>
</dbReference>
<evidence type="ECO:0000259" key="2">
    <source>
        <dbReference type="Pfam" id="PF26572"/>
    </source>
</evidence>
<sequence>MFATETPDDVRVFCTRARRLDPGALVRLRPGGPGRAELWTLLPFTVLANLTVPGTAEADATVRADALVAWLDGGAEPGRADQQWRGALPTDRGEVLEELPAADCRRIGEAAAATLKEARGKGVGDRRLRDALLDQVVLHVEADGTRHEVPLRLMIGLLRMGFAGQDSATVRVRRSGSRLGLEGIAGAVWGPAPGLALR</sequence>
<dbReference type="Proteomes" id="UP000000844">
    <property type="component" value="Chromosome"/>
</dbReference>
<organism evidence="3 4">
    <name type="scientific">Stackebrandtia nassauensis (strain DSM 44728 / CIP 108903 / NRRL B-16338 / NBRC 102104 / LLR-40K-21)</name>
    <dbReference type="NCBI Taxonomy" id="446470"/>
    <lineage>
        <taxon>Bacteria</taxon>
        <taxon>Bacillati</taxon>
        <taxon>Actinomycetota</taxon>
        <taxon>Actinomycetes</taxon>
        <taxon>Glycomycetales</taxon>
        <taxon>Glycomycetaceae</taxon>
        <taxon>Stackebrandtia</taxon>
    </lineage>
</organism>
<feature type="domain" description="DUF8185" evidence="2">
    <location>
        <begin position="89"/>
        <end position="190"/>
    </location>
</feature>
<dbReference type="OrthoDB" id="5189942at2"/>
<feature type="domain" description="DUF8010" evidence="1">
    <location>
        <begin position="7"/>
        <end position="81"/>
    </location>
</feature>
<dbReference type="InterPro" id="IPR058498">
    <property type="entry name" value="DUF8185"/>
</dbReference>
<evidence type="ECO:0000259" key="1">
    <source>
        <dbReference type="Pfam" id="PF26035"/>
    </source>
</evidence>
<protein>
    <submittedName>
        <fullName evidence="3">Uncharacterized protein</fullName>
    </submittedName>
</protein>
<dbReference type="KEGG" id="sna:Snas_4639"/>
<dbReference type="InterPro" id="IPR058323">
    <property type="entry name" value="DUF8010"/>
</dbReference>
<dbReference type="HOGENOM" id="CLU_083318_1_0_11"/>
<dbReference type="EMBL" id="CP001778">
    <property type="protein sequence ID" value="ADD44282.1"/>
    <property type="molecule type" value="Genomic_DNA"/>
</dbReference>
<gene>
    <name evidence="3" type="ordered locus">Snas_4639</name>
</gene>
<accession>D3Q6N9</accession>